<dbReference type="EMBL" id="BSTX01000001">
    <property type="protein sequence ID" value="GLZ76935.1"/>
    <property type="molecule type" value="Genomic_DNA"/>
</dbReference>
<evidence type="ECO:0000256" key="1">
    <source>
        <dbReference type="SAM" id="Phobius"/>
    </source>
</evidence>
<keyword evidence="3" id="KW-1185">Reference proteome</keyword>
<proteinExistence type="predicted"/>
<dbReference type="AlphaFoldDB" id="A0A9W6SJ72"/>
<dbReference type="RefSeq" id="WP_285662081.1">
    <property type="nucleotide sequence ID" value="NZ_BSTX01000001.1"/>
</dbReference>
<accession>A0A9W6SJ72</accession>
<feature type="transmembrane region" description="Helical" evidence="1">
    <location>
        <begin position="16"/>
        <end position="41"/>
    </location>
</feature>
<keyword evidence="1" id="KW-0812">Transmembrane</keyword>
<evidence type="ECO:0000313" key="3">
    <source>
        <dbReference type="Proteomes" id="UP001165079"/>
    </source>
</evidence>
<organism evidence="2 3">
    <name type="scientific">Actinorhabdospora filicis</name>
    <dbReference type="NCBI Taxonomy" id="1785913"/>
    <lineage>
        <taxon>Bacteria</taxon>
        <taxon>Bacillati</taxon>
        <taxon>Actinomycetota</taxon>
        <taxon>Actinomycetes</taxon>
        <taxon>Micromonosporales</taxon>
        <taxon>Micromonosporaceae</taxon>
        <taxon>Actinorhabdospora</taxon>
    </lineage>
</organism>
<sequence length="116" mass="11835">MATPLTRVRPSGGRTAAVWALLIVSVLALALAGLLALGLYVGDGMRCDHPTLTCDYTESAGMGAVLAVTGIGGFAMALAGVLTRRRPMSVWLGAAGVAAQCLSLFVIVGVVFRVFG</sequence>
<keyword evidence="1" id="KW-0472">Membrane</keyword>
<feature type="transmembrane region" description="Helical" evidence="1">
    <location>
        <begin position="61"/>
        <end position="83"/>
    </location>
</feature>
<name>A0A9W6SJ72_9ACTN</name>
<comment type="caution">
    <text evidence="2">The sequence shown here is derived from an EMBL/GenBank/DDBJ whole genome shotgun (WGS) entry which is preliminary data.</text>
</comment>
<protein>
    <submittedName>
        <fullName evidence="2">Uncharacterized protein</fullName>
    </submittedName>
</protein>
<keyword evidence="1" id="KW-1133">Transmembrane helix</keyword>
<reference evidence="2" key="1">
    <citation type="submission" date="2023-03" db="EMBL/GenBank/DDBJ databases">
        <title>Actinorhabdospora filicis NBRC 111898.</title>
        <authorList>
            <person name="Ichikawa N."/>
            <person name="Sato H."/>
            <person name="Tonouchi N."/>
        </authorList>
    </citation>
    <scope>NUCLEOTIDE SEQUENCE</scope>
    <source>
        <strain evidence="2">NBRC 111898</strain>
    </source>
</reference>
<feature type="transmembrane region" description="Helical" evidence="1">
    <location>
        <begin position="90"/>
        <end position="115"/>
    </location>
</feature>
<evidence type="ECO:0000313" key="2">
    <source>
        <dbReference type="EMBL" id="GLZ76935.1"/>
    </source>
</evidence>
<gene>
    <name evidence="2" type="ORF">Afil01_17420</name>
</gene>
<dbReference type="Proteomes" id="UP001165079">
    <property type="component" value="Unassembled WGS sequence"/>
</dbReference>